<dbReference type="Proteomes" id="UP000031599">
    <property type="component" value="Unassembled WGS sequence"/>
</dbReference>
<gene>
    <name evidence="1" type="ORF">DB30_04893</name>
</gene>
<dbReference type="EMBL" id="JMCC02000042">
    <property type="protein sequence ID" value="KIG16175.1"/>
    <property type="molecule type" value="Genomic_DNA"/>
</dbReference>
<evidence type="ECO:0000313" key="1">
    <source>
        <dbReference type="EMBL" id="KIG16175.1"/>
    </source>
</evidence>
<reference evidence="1 2" key="1">
    <citation type="submission" date="2014-12" db="EMBL/GenBank/DDBJ databases">
        <title>Genome assembly of Enhygromyxa salina DSM 15201.</title>
        <authorList>
            <person name="Sharma G."/>
            <person name="Subramanian S."/>
        </authorList>
    </citation>
    <scope>NUCLEOTIDE SEQUENCE [LARGE SCALE GENOMIC DNA]</scope>
    <source>
        <strain evidence="1 2">DSM 15201</strain>
    </source>
</reference>
<sequence length="104" mass="11628">MPYDITMCPGDGCPLRAGCYRHRGVPVGRQSWFVTPPYNPASQQCPQLLALPQIDEAQIRERAYMIWMAAGRAGDAEQHWHQAKAELEAAAQRALRPLEEPSTP</sequence>
<dbReference type="AlphaFoldDB" id="A0A0C2D353"/>
<evidence type="ECO:0008006" key="3">
    <source>
        <dbReference type="Google" id="ProtNLM"/>
    </source>
</evidence>
<dbReference type="RefSeq" id="WP_052550246.1">
    <property type="nucleotide sequence ID" value="NZ_JMCC02000042.1"/>
</dbReference>
<organism evidence="1 2">
    <name type="scientific">Enhygromyxa salina</name>
    <dbReference type="NCBI Taxonomy" id="215803"/>
    <lineage>
        <taxon>Bacteria</taxon>
        <taxon>Pseudomonadati</taxon>
        <taxon>Myxococcota</taxon>
        <taxon>Polyangia</taxon>
        <taxon>Nannocystales</taxon>
        <taxon>Nannocystaceae</taxon>
        <taxon>Enhygromyxa</taxon>
    </lineage>
</organism>
<name>A0A0C2D353_9BACT</name>
<evidence type="ECO:0000313" key="2">
    <source>
        <dbReference type="Proteomes" id="UP000031599"/>
    </source>
</evidence>
<accession>A0A0C2D353</accession>
<comment type="caution">
    <text evidence="1">The sequence shown here is derived from an EMBL/GenBank/DDBJ whole genome shotgun (WGS) entry which is preliminary data.</text>
</comment>
<dbReference type="Pfam" id="PF11154">
    <property type="entry name" value="DUF2934"/>
    <property type="match status" value="1"/>
</dbReference>
<dbReference type="InterPro" id="IPR021327">
    <property type="entry name" value="DUF2934"/>
</dbReference>
<protein>
    <recommendedName>
        <fullName evidence="3">DUF2934 domain-containing protein</fullName>
    </recommendedName>
</protein>
<proteinExistence type="predicted"/>